<dbReference type="PANTHER" id="PTHR24321:SF8">
    <property type="entry name" value="ESTRADIOL 17-BETA-DEHYDROGENASE 8-RELATED"/>
    <property type="match status" value="1"/>
</dbReference>
<dbReference type="Pfam" id="PF13561">
    <property type="entry name" value="adh_short_C2"/>
    <property type="match status" value="1"/>
</dbReference>
<dbReference type="SMART" id="SM00822">
    <property type="entry name" value="PKS_KR"/>
    <property type="match status" value="1"/>
</dbReference>
<dbReference type="CDD" id="cd05233">
    <property type="entry name" value="SDR_c"/>
    <property type="match status" value="1"/>
</dbReference>
<dbReference type="InterPro" id="IPR020904">
    <property type="entry name" value="Sc_DH/Rdtase_CS"/>
</dbReference>
<dbReference type="AlphaFoldDB" id="A0A6G8KYR6"/>
<protein>
    <submittedName>
        <fullName evidence="5">SDR family oxidoreductase</fullName>
    </submittedName>
</protein>
<keyword evidence="3" id="KW-0520">NAD</keyword>
<dbReference type="KEGG" id="blut:EW640_11165"/>
<reference evidence="5 6" key="1">
    <citation type="submission" date="2019-02" db="EMBL/GenBank/DDBJ databases">
        <title>Complete Genome Sequence and Methylome Analysis of Brevibacterium luteolum NEB1784.</title>
        <authorList>
            <person name="Fomenkov A."/>
            <person name="Roberts R.J."/>
        </authorList>
    </citation>
    <scope>NUCLEOTIDE SEQUENCE [LARGE SCALE GENOMIC DNA]</scope>
    <source>
        <strain evidence="5 6">NEB1784</strain>
    </source>
</reference>
<name>A0A6G8KYR6_9MICO</name>
<evidence type="ECO:0000259" key="4">
    <source>
        <dbReference type="SMART" id="SM00822"/>
    </source>
</evidence>
<dbReference type="PRINTS" id="PR00080">
    <property type="entry name" value="SDRFAMILY"/>
</dbReference>
<sequence length="251" mass="26421">MTMEKQLEGKVVIVTGGAAGIGGATSRELITRGARVVAVDINAEAGAALASECGDDVVFLDGDVTDPEVAKRAVSTAVETFGRLDGLVNNAHASKQKPFLQLEEADWDLSFNTGFRATRQFMLAAHDALAETKGAVVNFASGSAISGQPTQAAYASAKEAIRGLTRVVANEWASEGIRVNLVSPLAMTEGVENWKSAHPDMYEKVRAGVPLGRFGDPRSDIAPVVAFLLSDDADYMTGQTLMADGGSQKLY</sequence>
<dbReference type="InterPro" id="IPR036291">
    <property type="entry name" value="NAD(P)-bd_dom_sf"/>
</dbReference>
<dbReference type="Gene3D" id="3.40.50.720">
    <property type="entry name" value="NAD(P)-binding Rossmann-like Domain"/>
    <property type="match status" value="1"/>
</dbReference>
<gene>
    <name evidence="5" type="ORF">EW640_11165</name>
</gene>
<dbReference type="Proteomes" id="UP000501518">
    <property type="component" value="Chromosome"/>
</dbReference>
<dbReference type="InterPro" id="IPR002347">
    <property type="entry name" value="SDR_fam"/>
</dbReference>
<dbReference type="FunFam" id="3.40.50.720:FF:000084">
    <property type="entry name" value="Short-chain dehydrogenase reductase"/>
    <property type="match status" value="1"/>
</dbReference>
<evidence type="ECO:0000313" key="6">
    <source>
        <dbReference type="Proteomes" id="UP000501518"/>
    </source>
</evidence>
<dbReference type="PRINTS" id="PR00081">
    <property type="entry name" value="GDHRDH"/>
</dbReference>
<dbReference type="RefSeq" id="WP_165884152.1">
    <property type="nucleotide sequence ID" value="NZ_CP035810.1"/>
</dbReference>
<evidence type="ECO:0000313" key="5">
    <source>
        <dbReference type="EMBL" id="QIN29771.1"/>
    </source>
</evidence>
<comment type="similarity">
    <text evidence="1">Belongs to the short-chain dehydrogenases/reductases (SDR) family.</text>
</comment>
<feature type="domain" description="Ketoreductase" evidence="4">
    <location>
        <begin position="10"/>
        <end position="187"/>
    </location>
</feature>
<evidence type="ECO:0000256" key="2">
    <source>
        <dbReference type="ARBA" id="ARBA00023002"/>
    </source>
</evidence>
<dbReference type="EMBL" id="CP035810">
    <property type="protein sequence ID" value="QIN29771.1"/>
    <property type="molecule type" value="Genomic_DNA"/>
</dbReference>
<keyword evidence="2" id="KW-0560">Oxidoreductase</keyword>
<proteinExistence type="inferred from homology"/>
<accession>A0A6G8KYR6</accession>
<dbReference type="InterPro" id="IPR057326">
    <property type="entry name" value="KR_dom"/>
</dbReference>
<dbReference type="SUPFAM" id="SSF51735">
    <property type="entry name" value="NAD(P)-binding Rossmann-fold domains"/>
    <property type="match status" value="1"/>
</dbReference>
<dbReference type="GO" id="GO:0016491">
    <property type="term" value="F:oxidoreductase activity"/>
    <property type="evidence" value="ECO:0007669"/>
    <property type="project" value="UniProtKB-KW"/>
</dbReference>
<evidence type="ECO:0000256" key="3">
    <source>
        <dbReference type="ARBA" id="ARBA00023027"/>
    </source>
</evidence>
<dbReference type="PANTHER" id="PTHR24321">
    <property type="entry name" value="DEHYDROGENASES, SHORT CHAIN"/>
    <property type="match status" value="1"/>
</dbReference>
<dbReference type="PROSITE" id="PS00061">
    <property type="entry name" value="ADH_SHORT"/>
    <property type="match status" value="1"/>
</dbReference>
<organism evidence="5 6">
    <name type="scientific">Brevibacterium luteolum</name>
    <dbReference type="NCBI Taxonomy" id="199591"/>
    <lineage>
        <taxon>Bacteria</taxon>
        <taxon>Bacillati</taxon>
        <taxon>Actinomycetota</taxon>
        <taxon>Actinomycetes</taxon>
        <taxon>Micrococcales</taxon>
        <taxon>Brevibacteriaceae</taxon>
        <taxon>Brevibacterium</taxon>
    </lineage>
</organism>
<evidence type="ECO:0000256" key="1">
    <source>
        <dbReference type="ARBA" id="ARBA00006484"/>
    </source>
</evidence>